<feature type="compositionally biased region" description="Polar residues" evidence="13">
    <location>
        <begin position="707"/>
        <end position="716"/>
    </location>
</feature>
<keyword evidence="7" id="KW-0418">Kinase</keyword>
<dbReference type="AlphaFoldDB" id="A0A1S2Y2N8"/>
<dbReference type="InterPro" id="IPR025287">
    <property type="entry name" value="WAK_GUB"/>
</dbReference>
<dbReference type="GO" id="GO:0016020">
    <property type="term" value="C:membrane"/>
    <property type="evidence" value="ECO:0007669"/>
    <property type="project" value="UniProtKB-SubCell"/>
</dbReference>
<dbReference type="GO" id="GO:0005524">
    <property type="term" value="F:ATP binding"/>
    <property type="evidence" value="ECO:0007669"/>
    <property type="project" value="UniProtKB-UniRule"/>
</dbReference>
<dbReference type="PANTHER" id="PTHR27009">
    <property type="entry name" value="RUST RESISTANCE KINASE LR10-RELATED"/>
    <property type="match status" value="1"/>
</dbReference>
<dbReference type="STRING" id="3827.A0A1S2Y2N8"/>
<dbReference type="GO" id="GO:0004674">
    <property type="term" value="F:protein serine/threonine kinase activity"/>
    <property type="evidence" value="ECO:0007669"/>
    <property type="project" value="UniProtKB-KW"/>
</dbReference>
<dbReference type="CDD" id="cd14066">
    <property type="entry name" value="STKc_IRAK"/>
    <property type="match status" value="1"/>
</dbReference>
<dbReference type="SMART" id="SM00220">
    <property type="entry name" value="S_TKc"/>
    <property type="match status" value="1"/>
</dbReference>
<dbReference type="GeneID" id="101509729"/>
<dbReference type="InterPro" id="IPR008271">
    <property type="entry name" value="Ser/Thr_kinase_AS"/>
</dbReference>
<dbReference type="InterPro" id="IPR045874">
    <property type="entry name" value="LRK10/LRL21-25-like"/>
</dbReference>
<evidence type="ECO:0000256" key="15">
    <source>
        <dbReference type="SAM" id="SignalP"/>
    </source>
</evidence>
<evidence type="ECO:0000313" key="18">
    <source>
        <dbReference type="RefSeq" id="XP_004498415.1"/>
    </source>
</evidence>
<evidence type="ECO:0000256" key="2">
    <source>
        <dbReference type="ARBA" id="ARBA00022527"/>
    </source>
</evidence>
<dbReference type="Gene3D" id="3.30.200.20">
    <property type="entry name" value="Phosphorylase Kinase, domain 1"/>
    <property type="match status" value="1"/>
</dbReference>
<dbReference type="Gene3D" id="1.10.510.10">
    <property type="entry name" value="Transferase(Phosphotransferase) domain 1"/>
    <property type="match status" value="1"/>
</dbReference>
<keyword evidence="17" id="KW-1185">Reference proteome</keyword>
<evidence type="ECO:0000256" key="7">
    <source>
        <dbReference type="ARBA" id="ARBA00022777"/>
    </source>
</evidence>
<dbReference type="FunFam" id="1.10.510.10:FF:000590">
    <property type="entry name" value="PR5-like receptor kinase"/>
    <property type="match status" value="1"/>
</dbReference>
<evidence type="ECO:0000256" key="4">
    <source>
        <dbReference type="ARBA" id="ARBA00022692"/>
    </source>
</evidence>
<dbReference type="InterPro" id="IPR017441">
    <property type="entry name" value="Protein_kinase_ATP_BS"/>
</dbReference>
<feature type="region of interest" description="Disordered" evidence="13">
    <location>
        <begin position="675"/>
        <end position="716"/>
    </location>
</feature>
<keyword evidence="5 15" id="KW-0732">Signal</keyword>
<evidence type="ECO:0000256" key="13">
    <source>
        <dbReference type="SAM" id="MobiDB-lite"/>
    </source>
</evidence>
<dbReference type="PROSITE" id="PS00107">
    <property type="entry name" value="PROTEIN_KINASE_ATP"/>
    <property type="match status" value="1"/>
</dbReference>
<dbReference type="RefSeq" id="XP_004498415.1">
    <property type="nucleotide sequence ID" value="XM_004498358.3"/>
</dbReference>
<keyword evidence="10 14" id="KW-0472">Membrane</keyword>
<organism evidence="17 18">
    <name type="scientific">Cicer arietinum</name>
    <name type="common">Chickpea</name>
    <name type="synonym">Garbanzo</name>
    <dbReference type="NCBI Taxonomy" id="3827"/>
    <lineage>
        <taxon>Eukaryota</taxon>
        <taxon>Viridiplantae</taxon>
        <taxon>Streptophyta</taxon>
        <taxon>Embryophyta</taxon>
        <taxon>Tracheophyta</taxon>
        <taxon>Spermatophyta</taxon>
        <taxon>Magnoliopsida</taxon>
        <taxon>eudicotyledons</taxon>
        <taxon>Gunneridae</taxon>
        <taxon>Pentapetalae</taxon>
        <taxon>rosids</taxon>
        <taxon>fabids</taxon>
        <taxon>Fabales</taxon>
        <taxon>Fabaceae</taxon>
        <taxon>Papilionoideae</taxon>
        <taxon>50 kb inversion clade</taxon>
        <taxon>NPAAA clade</taxon>
        <taxon>Hologalegina</taxon>
        <taxon>IRL clade</taxon>
        <taxon>Cicereae</taxon>
        <taxon>Cicer</taxon>
    </lineage>
</organism>
<evidence type="ECO:0000256" key="3">
    <source>
        <dbReference type="ARBA" id="ARBA00022679"/>
    </source>
</evidence>
<keyword evidence="8 12" id="KW-0067">ATP-binding</keyword>
<evidence type="ECO:0000259" key="16">
    <source>
        <dbReference type="PROSITE" id="PS50011"/>
    </source>
</evidence>
<feature type="domain" description="Protein kinase" evidence="16">
    <location>
        <begin position="393"/>
        <end position="680"/>
    </location>
</feature>
<protein>
    <submittedName>
        <fullName evidence="18">LEAF RUST 10 DISEASE-RESISTANCE LOCUS RECEPTOR-LIKE PROTEIN KINASE-like 2.5</fullName>
    </submittedName>
</protein>
<dbReference type="eggNOG" id="KOG1187">
    <property type="taxonomic scope" value="Eukaryota"/>
</dbReference>
<evidence type="ECO:0000256" key="9">
    <source>
        <dbReference type="ARBA" id="ARBA00022989"/>
    </source>
</evidence>
<feature type="chain" id="PRO_5010204271" evidence="15">
    <location>
        <begin position="35"/>
        <end position="716"/>
    </location>
</feature>
<dbReference type="Pfam" id="PF13947">
    <property type="entry name" value="GUB_WAK_bind"/>
    <property type="match status" value="1"/>
</dbReference>
<evidence type="ECO:0000256" key="6">
    <source>
        <dbReference type="ARBA" id="ARBA00022741"/>
    </source>
</evidence>
<evidence type="ECO:0000256" key="11">
    <source>
        <dbReference type="ARBA" id="ARBA00023180"/>
    </source>
</evidence>
<keyword evidence="3" id="KW-0808">Transferase</keyword>
<dbReference type="PaxDb" id="3827-XP_004498415.1"/>
<name>A0A1S2Y2N8_CICAR</name>
<evidence type="ECO:0000256" key="14">
    <source>
        <dbReference type="SAM" id="Phobius"/>
    </source>
</evidence>
<evidence type="ECO:0000256" key="8">
    <source>
        <dbReference type="ARBA" id="ARBA00022840"/>
    </source>
</evidence>
<feature type="signal peptide" evidence="15">
    <location>
        <begin position="1"/>
        <end position="34"/>
    </location>
</feature>
<gene>
    <name evidence="18" type="primary">LOC101509729</name>
</gene>
<dbReference type="Pfam" id="PF00069">
    <property type="entry name" value="Pkinase"/>
    <property type="match status" value="1"/>
</dbReference>
<dbReference type="GO" id="GO:0030247">
    <property type="term" value="F:polysaccharide binding"/>
    <property type="evidence" value="ECO:0007669"/>
    <property type="project" value="InterPro"/>
</dbReference>
<keyword evidence="11" id="KW-0325">Glycoprotein</keyword>
<comment type="subcellular location">
    <subcellularLocation>
        <location evidence="1">Membrane</location>
        <topology evidence="1">Single-pass type I membrane protein</topology>
    </subcellularLocation>
</comment>
<dbReference type="Proteomes" id="UP000087171">
    <property type="component" value="Chromosome Ca4"/>
</dbReference>
<dbReference type="PROSITE" id="PS00108">
    <property type="entry name" value="PROTEIN_KINASE_ST"/>
    <property type="match status" value="1"/>
</dbReference>
<accession>A0A1S2Y2N8</accession>
<dbReference type="KEGG" id="cam:101509729"/>
<dbReference type="SUPFAM" id="SSF56112">
    <property type="entry name" value="Protein kinase-like (PK-like)"/>
    <property type="match status" value="1"/>
</dbReference>
<proteinExistence type="predicted"/>
<keyword evidence="6 12" id="KW-0547">Nucleotide-binding</keyword>
<dbReference type="FunFam" id="3.30.200.20:FF:000178">
    <property type="entry name" value="serine/threonine-protein kinase PBS1-like"/>
    <property type="match status" value="1"/>
</dbReference>
<evidence type="ECO:0000313" key="17">
    <source>
        <dbReference type="Proteomes" id="UP000087171"/>
    </source>
</evidence>
<keyword evidence="2" id="KW-0723">Serine/threonine-protein kinase</keyword>
<evidence type="ECO:0000256" key="10">
    <source>
        <dbReference type="ARBA" id="ARBA00023136"/>
    </source>
</evidence>
<feature type="compositionally biased region" description="Low complexity" evidence="13">
    <location>
        <begin position="695"/>
        <end position="706"/>
    </location>
</feature>
<evidence type="ECO:0000256" key="5">
    <source>
        <dbReference type="ARBA" id="ARBA00022729"/>
    </source>
</evidence>
<dbReference type="InterPro" id="IPR000719">
    <property type="entry name" value="Prot_kinase_dom"/>
</dbReference>
<keyword evidence="4 14" id="KW-0812">Transmembrane</keyword>
<evidence type="ECO:0000256" key="12">
    <source>
        <dbReference type="PROSITE-ProRule" id="PRU10141"/>
    </source>
</evidence>
<keyword evidence="9 14" id="KW-1133">Transmembrane helix</keyword>
<reference evidence="17" key="1">
    <citation type="journal article" date="2013" name="Nat. Biotechnol.">
        <title>Draft genome sequence of chickpea (Cicer arietinum) provides a resource for trait improvement.</title>
        <authorList>
            <person name="Varshney R.K."/>
            <person name="Song C."/>
            <person name="Saxena R.K."/>
            <person name="Azam S."/>
            <person name="Yu S."/>
            <person name="Sharpe A.G."/>
            <person name="Cannon S."/>
            <person name="Baek J."/>
            <person name="Rosen B.D."/>
            <person name="Tar'an B."/>
            <person name="Millan T."/>
            <person name="Zhang X."/>
            <person name="Ramsay L.D."/>
            <person name="Iwata A."/>
            <person name="Wang Y."/>
            <person name="Nelson W."/>
            <person name="Farmer A.D."/>
            <person name="Gaur P.M."/>
            <person name="Soderlund C."/>
            <person name="Penmetsa R.V."/>
            <person name="Xu C."/>
            <person name="Bharti A.K."/>
            <person name="He W."/>
            <person name="Winter P."/>
            <person name="Zhao S."/>
            <person name="Hane J.K."/>
            <person name="Carrasquilla-Garcia N."/>
            <person name="Condie J.A."/>
            <person name="Upadhyaya H.D."/>
            <person name="Luo M.C."/>
            <person name="Thudi M."/>
            <person name="Gowda C.L."/>
            <person name="Singh N.P."/>
            <person name="Lichtenzveig J."/>
            <person name="Gali K.K."/>
            <person name="Rubio J."/>
            <person name="Nadarajan N."/>
            <person name="Dolezel J."/>
            <person name="Bansal K.C."/>
            <person name="Xu X."/>
            <person name="Edwards D."/>
            <person name="Zhang G."/>
            <person name="Kahl G."/>
            <person name="Gil J."/>
            <person name="Singh K.B."/>
            <person name="Datta S.K."/>
            <person name="Jackson S.A."/>
            <person name="Wang J."/>
            <person name="Cook D.R."/>
        </authorList>
    </citation>
    <scope>NUCLEOTIDE SEQUENCE [LARGE SCALE GENOMIC DNA]</scope>
    <source>
        <strain evidence="17">cv. CDC Frontier</strain>
    </source>
</reference>
<evidence type="ECO:0000256" key="1">
    <source>
        <dbReference type="ARBA" id="ARBA00004479"/>
    </source>
</evidence>
<dbReference type="PROSITE" id="PS50011">
    <property type="entry name" value="PROTEIN_KINASE_DOM"/>
    <property type="match status" value="1"/>
</dbReference>
<feature type="transmembrane region" description="Helical" evidence="14">
    <location>
        <begin position="334"/>
        <end position="356"/>
    </location>
</feature>
<reference evidence="18" key="2">
    <citation type="submission" date="2025-08" db="UniProtKB">
        <authorList>
            <consortium name="RefSeq"/>
        </authorList>
    </citation>
    <scope>IDENTIFICATION</scope>
    <source>
        <tissue evidence="18">Etiolated seedlings</tissue>
    </source>
</reference>
<feature type="binding site" evidence="12">
    <location>
        <position position="421"/>
    </location>
    <ligand>
        <name>ATP</name>
        <dbReference type="ChEBI" id="CHEBI:30616"/>
    </ligand>
</feature>
<dbReference type="OrthoDB" id="544400at2759"/>
<sequence length="716" mass="81919">MMKIQASYSCSSYLHKLVSTFVSILLLFHQHSLAKHHQPCPISTCGKIHNITYPFRLKTDPNHCGDSRYELDCKKDGPLLTMFTGKYYVQHIDYKRNKILLSDAGAVEDANCSFIPRYFLYDRSFNNILNEDEFGSQPFILDPTDPTRIAYYNCLNPIEDPRYVKVDTSRCNKPGYKWNNNVYAVLEPSLYEYHVRDIKVGCDFMVATLAKPRGNLEISMEGNFSYGEIHGMVIGGVEVSWLPLICEDRCGKGISCKVVDEDSGEVECDKHFCHYAYQTTDKCELQQQIFGYTRAYLRGIFIGFRSRITFSTRQLDNPVGLQYFDGGIFIGRNVLPIFLAARFLFGVVLLLVLFIYKWRRRHLSMYHNIENFLLESNLNPIRYEYKEIKKMTGGLRVKLGQGGFGAVYKGKLRSGPDVAIKMLTKSNVNNGQDFINEVATIGRIHHVNVVRLVGYCVEGKKSALVYEFMPNGSLDKYIFPKEGTDPLSYEKIYEISLGIARGIAYLHQGCDMQILHFDIKPHNILLDEDFVPKVSDFGLAKLYPVNDSIVPLTAARGTLGYMAPELFYKNIGGVSYKADVYSFGMLLMEMAGKRKNSNPHAEHSSQHYFPFWIYDQFKEEKDIEIMKDVSEEGINVAKKMFMVALWCIQLKPSDRPSMNKVVEMLEGKTENLELPPRPSFYPNETYRNHDDINSDHTSWSDSSSTSQATTNYSLDN</sequence>
<dbReference type="InterPro" id="IPR011009">
    <property type="entry name" value="Kinase-like_dom_sf"/>
</dbReference>